<dbReference type="EMBL" id="JAFNEN010000027">
    <property type="protein sequence ID" value="KAG8199419.1"/>
    <property type="molecule type" value="Genomic_DNA"/>
</dbReference>
<accession>A0AAV6VUP7</accession>
<organism evidence="2 3">
    <name type="scientific">Oedothorax gibbosus</name>
    <dbReference type="NCBI Taxonomy" id="931172"/>
    <lineage>
        <taxon>Eukaryota</taxon>
        <taxon>Metazoa</taxon>
        <taxon>Ecdysozoa</taxon>
        <taxon>Arthropoda</taxon>
        <taxon>Chelicerata</taxon>
        <taxon>Arachnida</taxon>
        <taxon>Araneae</taxon>
        <taxon>Araneomorphae</taxon>
        <taxon>Entelegynae</taxon>
        <taxon>Araneoidea</taxon>
        <taxon>Linyphiidae</taxon>
        <taxon>Erigoninae</taxon>
        <taxon>Oedothorax</taxon>
    </lineage>
</organism>
<feature type="region of interest" description="Disordered" evidence="1">
    <location>
        <begin position="1"/>
        <end position="36"/>
    </location>
</feature>
<gene>
    <name evidence="2" type="ORF">JTE90_000287</name>
</gene>
<protein>
    <submittedName>
        <fullName evidence="2">Uncharacterized protein</fullName>
    </submittedName>
</protein>
<sequence length="98" mass="11369">MKYEGDCGSDSPCTHTQEQFRRGGWGRGERAETEQEKPCSLINPWAGKLFAFLRYFLFHSAPTLLSFQEIQYQDTRRYCCVKSTPLSLLREGMRGTHE</sequence>
<evidence type="ECO:0000256" key="1">
    <source>
        <dbReference type="SAM" id="MobiDB-lite"/>
    </source>
</evidence>
<comment type="caution">
    <text evidence="2">The sequence shown here is derived from an EMBL/GenBank/DDBJ whole genome shotgun (WGS) entry which is preliminary data.</text>
</comment>
<name>A0AAV6VUP7_9ARAC</name>
<dbReference type="AlphaFoldDB" id="A0AAV6VUP7"/>
<evidence type="ECO:0000313" key="2">
    <source>
        <dbReference type="EMBL" id="KAG8199419.1"/>
    </source>
</evidence>
<evidence type="ECO:0000313" key="3">
    <source>
        <dbReference type="Proteomes" id="UP000827092"/>
    </source>
</evidence>
<keyword evidence="3" id="KW-1185">Reference proteome</keyword>
<proteinExistence type="predicted"/>
<reference evidence="2 3" key="1">
    <citation type="journal article" date="2022" name="Nat. Ecol. Evol.">
        <title>A masculinizing supergene underlies an exaggerated male reproductive morph in a spider.</title>
        <authorList>
            <person name="Hendrickx F."/>
            <person name="De Corte Z."/>
            <person name="Sonet G."/>
            <person name="Van Belleghem S.M."/>
            <person name="Kostlbacher S."/>
            <person name="Vangestel C."/>
        </authorList>
    </citation>
    <scope>NUCLEOTIDE SEQUENCE [LARGE SCALE GENOMIC DNA]</scope>
    <source>
        <strain evidence="2">W744_W776</strain>
    </source>
</reference>
<dbReference type="Proteomes" id="UP000827092">
    <property type="component" value="Unassembled WGS sequence"/>
</dbReference>
<feature type="compositionally biased region" description="Basic and acidic residues" evidence="1">
    <location>
        <begin position="27"/>
        <end position="36"/>
    </location>
</feature>